<feature type="region of interest" description="Disordered" evidence="1">
    <location>
        <begin position="1"/>
        <end position="20"/>
    </location>
</feature>
<proteinExistence type="predicted"/>
<organism evidence="2 3">
    <name type="scientific">Russula ochroleuca</name>
    <dbReference type="NCBI Taxonomy" id="152965"/>
    <lineage>
        <taxon>Eukaryota</taxon>
        <taxon>Fungi</taxon>
        <taxon>Dikarya</taxon>
        <taxon>Basidiomycota</taxon>
        <taxon>Agaricomycotina</taxon>
        <taxon>Agaricomycetes</taxon>
        <taxon>Russulales</taxon>
        <taxon>Russulaceae</taxon>
        <taxon>Russula</taxon>
    </lineage>
</organism>
<dbReference type="Proteomes" id="UP000759537">
    <property type="component" value="Unassembled WGS sequence"/>
</dbReference>
<dbReference type="EMBL" id="WHVB01000004">
    <property type="protein sequence ID" value="KAF8484015.1"/>
    <property type="molecule type" value="Genomic_DNA"/>
</dbReference>
<dbReference type="SUPFAM" id="SSF52047">
    <property type="entry name" value="RNI-like"/>
    <property type="match status" value="1"/>
</dbReference>
<dbReference type="Gene3D" id="3.80.10.10">
    <property type="entry name" value="Ribonuclease Inhibitor"/>
    <property type="match status" value="1"/>
</dbReference>
<name>A0A9P5N1W7_9AGAM</name>
<dbReference type="InterPro" id="IPR032675">
    <property type="entry name" value="LRR_dom_sf"/>
</dbReference>
<evidence type="ECO:0008006" key="4">
    <source>
        <dbReference type="Google" id="ProtNLM"/>
    </source>
</evidence>
<sequence length="479" mass="55001">MKPTDEQHKGTSQETERSSISTIDHIPDEVLLEIFDFYRQGIHLYYHQWRKSHVWIDLAQVCRKWRAVLFASYSRLDLGATVGPMRPLHIKTILSGPLPIFIDYRLKTREITGSPHWRLRNTLKHRDRVREIAFQGCSSTDFDKFFKETNCAFPALESIYLRFPMDYGQKLPDTFLGGPDRSYLHLRSLKLERVSLASISEVLLSATALTDLSLQIDTVFGSSPETSLLTCLNGMPCLRHLSLYTSYIFLDFPLQPSTPKDIVPLSKLTSFRYVGHIVYLEALVAGLSTPSLRSVDIEFPIEPPIVHVPRFINEIEEHYHAVHVNLHKWLFRFTLLTNAECIVDCKPRFKRESPYPELLMEMAGALSTRLSTVEELRVTFDGADAIVWENFIPWRRFLLQFPGVKTLRTEGADNCCFARILLQDHEWPDDVLTSLPALEEIQLGESLPESQRGPELAAFEPLVSVRQQAGRPVKVFFDL</sequence>
<reference evidence="2" key="2">
    <citation type="journal article" date="2020" name="Nat. Commun.">
        <title>Large-scale genome sequencing of mycorrhizal fungi provides insights into the early evolution of symbiotic traits.</title>
        <authorList>
            <person name="Miyauchi S."/>
            <person name="Kiss E."/>
            <person name="Kuo A."/>
            <person name="Drula E."/>
            <person name="Kohler A."/>
            <person name="Sanchez-Garcia M."/>
            <person name="Morin E."/>
            <person name="Andreopoulos B."/>
            <person name="Barry K.W."/>
            <person name="Bonito G."/>
            <person name="Buee M."/>
            <person name="Carver A."/>
            <person name="Chen C."/>
            <person name="Cichocki N."/>
            <person name="Clum A."/>
            <person name="Culley D."/>
            <person name="Crous P.W."/>
            <person name="Fauchery L."/>
            <person name="Girlanda M."/>
            <person name="Hayes R.D."/>
            <person name="Keri Z."/>
            <person name="LaButti K."/>
            <person name="Lipzen A."/>
            <person name="Lombard V."/>
            <person name="Magnuson J."/>
            <person name="Maillard F."/>
            <person name="Murat C."/>
            <person name="Nolan M."/>
            <person name="Ohm R.A."/>
            <person name="Pangilinan J."/>
            <person name="Pereira M.F."/>
            <person name="Perotto S."/>
            <person name="Peter M."/>
            <person name="Pfister S."/>
            <person name="Riley R."/>
            <person name="Sitrit Y."/>
            <person name="Stielow J.B."/>
            <person name="Szollosi G."/>
            <person name="Zifcakova L."/>
            <person name="Stursova M."/>
            <person name="Spatafora J.W."/>
            <person name="Tedersoo L."/>
            <person name="Vaario L.M."/>
            <person name="Yamada A."/>
            <person name="Yan M."/>
            <person name="Wang P."/>
            <person name="Xu J."/>
            <person name="Bruns T."/>
            <person name="Baldrian P."/>
            <person name="Vilgalys R."/>
            <person name="Dunand C."/>
            <person name="Henrissat B."/>
            <person name="Grigoriev I.V."/>
            <person name="Hibbett D."/>
            <person name="Nagy L.G."/>
            <person name="Martin F.M."/>
        </authorList>
    </citation>
    <scope>NUCLEOTIDE SEQUENCE</scope>
    <source>
        <strain evidence="2">Prilba</strain>
    </source>
</reference>
<dbReference type="OrthoDB" id="3219396at2759"/>
<comment type="caution">
    <text evidence="2">The sequence shown here is derived from an EMBL/GenBank/DDBJ whole genome shotgun (WGS) entry which is preliminary data.</text>
</comment>
<evidence type="ECO:0000313" key="2">
    <source>
        <dbReference type="EMBL" id="KAF8484015.1"/>
    </source>
</evidence>
<keyword evidence="3" id="KW-1185">Reference proteome</keyword>
<accession>A0A9P5N1W7</accession>
<protein>
    <recommendedName>
        <fullName evidence="4">F-box domain-containing protein</fullName>
    </recommendedName>
</protein>
<reference evidence="2" key="1">
    <citation type="submission" date="2019-10" db="EMBL/GenBank/DDBJ databases">
        <authorList>
            <consortium name="DOE Joint Genome Institute"/>
            <person name="Kuo A."/>
            <person name="Miyauchi S."/>
            <person name="Kiss E."/>
            <person name="Drula E."/>
            <person name="Kohler A."/>
            <person name="Sanchez-Garcia M."/>
            <person name="Andreopoulos B."/>
            <person name="Barry K.W."/>
            <person name="Bonito G."/>
            <person name="Buee M."/>
            <person name="Carver A."/>
            <person name="Chen C."/>
            <person name="Cichocki N."/>
            <person name="Clum A."/>
            <person name="Culley D."/>
            <person name="Crous P.W."/>
            <person name="Fauchery L."/>
            <person name="Girlanda M."/>
            <person name="Hayes R."/>
            <person name="Keri Z."/>
            <person name="LaButti K."/>
            <person name="Lipzen A."/>
            <person name="Lombard V."/>
            <person name="Magnuson J."/>
            <person name="Maillard F."/>
            <person name="Morin E."/>
            <person name="Murat C."/>
            <person name="Nolan M."/>
            <person name="Ohm R."/>
            <person name="Pangilinan J."/>
            <person name="Pereira M."/>
            <person name="Perotto S."/>
            <person name="Peter M."/>
            <person name="Riley R."/>
            <person name="Sitrit Y."/>
            <person name="Stielow B."/>
            <person name="Szollosi G."/>
            <person name="Zifcakova L."/>
            <person name="Stursova M."/>
            <person name="Spatafora J.W."/>
            <person name="Tedersoo L."/>
            <person name="Vaario L.-M."/>
            <person name="Yamada A."/>
            <person name="Yan M."/>
            <person name="Wang P."/>
            <person name="Xu J."/>
            <person name="Bruns T."/>
            <person name="Baldrian P."/>
            <person name="Vilgalys R."/>
            <person name="Henrissat B."/>
            <person name="Grigoriev I.V."/>
            <person name="Hibbett D."/>
            <person name="Nagy L.G."/>
            <person name="Martin F.M."/>
        </authorList>
    </citation>
    <scope>NUCLEOTIDE SEQUENCE</scope>
    <source>
        <strain evidence="2">Prilba</strain>
    </source>
</reference>
<dbReference type="AlphaFoldDB" id="A0A9P5N1W7"/>
<evidence type="ECO:0000256" key="1">
    <source>
        <dbReference type="SAM" id="MobiDB-lite"/>
    </source>
</evidence>
<feature type="compositionally biased region" description="Basic and acidic residues" evidence="1">
    <location>
        <begin position="1"/>
        <end position="17"/>
    </location>
</feature>
<evidence type="ECO:0000313" key="3">
    <source>
        <dbReference type="Proteomes" id="UP000759537"/>
    </source>
</evidence>
<gene>
    <name evidence="2" type="ORF">DFH94DRAFT_334734</name>
</gene>